<evidence type="ECO:0000259" key="2">
    <source>
        <dbReference type="Pfam" id="PF00561"/>
    </source>
</evidence>
<dbReference type="GO" id="GO:0047570">
    <property type="term" value="F:3-oxoadipate enol-lactonase activity"/>
    <property type="evidence" value="ECO:0007669"/>
    <property type="project" value="InterPro"/>
</dbReference>
<keyword evidence="1" id="KW-0378">Hydrolase</keyword>
<comment type="caution">
    <text evidence="3">The sequence shown here is derived from an EMBL/GenBank/DDBJ whole genome shotgun (WGS) entry which is preliminary data.</text>
</comment>
<organism evidence="3 4">
    <name type="scientific">Salibaculum griseiflavum</name>
    <dbReference type="NCBI Taxonomy" id="1914409"/>
    <lineage>
        <taxon>Bacteria</taxon>
        <taxon>Pseudomonadati</taxon>
        <taxon>Pseudomonadota</taxon>
        <taxon>Alphaproteobacteria</taxon>
        <taxon>Rhodobacterales</taxon>
        <taxon>Roseobacteraceae</taxon>
        <taxon>Salibaculum</taxon>
    </lineage>
</organism>
<dbReference type="GO" id="GO:0016020">
    <property type="term" value="C:membrane"/>
    <property type="evidence" value="ECO:0007669"/>
    <property type="project" value="TreeGrafter"/>
</dbReference>
<proteinExistence type="predicted"/>
<dbReference type="OrthoDB" id="9793083at2"/>
<protein>
    <submittedName>
        <fullName evidence="3">3-oxoadipate enol-lactonase</fullName>
    </submittedName>
</protein>
<evidence type="ECO:0000313" key="3">
    <source>
        <dbReference type="EMBL" id="PWG17999.1"/>
    </source>
</evidence>
<dbReference type="PANTHER" id="PTHR43798">
    <property type="entry name" value="MONOACYLGLYCEROL LIPASE"/>
    <property type="match status" value="1"/>
</dbReference>
<dbReference type="InterPro" id="IPR050266">
    <property type="entry name" value="AB_hydrolase_sf"/>
</dbReference>
<evidence type="ECO:0000256" key="1">
    <source>
        <dbReference type="ARBA" id="ARBA00022801"/>
    </source>
</evidence>
<dbReference type="SUPFAM" id="SSF53474">
    <property type="entry name" value="alpha/beta-Hydrolases"/>
    <property type="match status" value="1"/>
</dbReference>
<dbReference type="InterPro" id="IPR026968">
    <property type="entry name" value="PcaD/CatD"/>
</dbReference>
<dbReference type="NCBIfam" id="TIGR02427">
    <property type="entry name" value="protocat_pcaD"/>
    <property type="match status" value="1"/>
</dbReference>
<dbReference type="PANTHER" id="PTHR43798:SF31">
    <property type="entry name" value="AB HYDROLASE SUPERFAMILY PROTEIN YCLE"/>
    <property type="match status" value="1"/>
</dbReference>
<dbReference type="Gene3D" id="3.40.50.1820">
    <property type="entry name" value="alpha/beta hydrolase"/>
    <property type="match status" value="1"/>
</dbReference>
<dbReference type="GO" id="GO:0042952">
    <property type="term" value="P:beta-ketoadipate pathway"/>
    <property type="evidence" value="ECO:0007669"/>
    <property type="project" value="InterPro"/>
</dbReference>
<dbReference type="Pfam" id="PF00561">
    <property type="entry name" value="Abhydrolase_1"/>
    <property type="match status" value="1"/>
</dbReference>
<dbReference type="AlphaFoldDB" id="A0A2V1P668"/>
<name>A0A2V1P668_9RHOB</name>
<gene>
    <name evidence="3" type="primary">pcaD</name>
    <name evidence="3" type="ORF">DFK10_04660</name>
</gene>
<feature type="domain" description="AB hydrolase-1" evidence="2">
    <location>
        <begin position="24"/>
        <end position="244"/>
    </location>
</feature>
<accession>A0A2V1P668</accession>
<dbReference type="Proteomes" id="UP000245293">
    <property type="component" value="Unassembled WGS sequence"/>
</dbReference>
<reference evidence="4" key="1">
    <citation type="submission" date="2018-05" db="EMBL/GenBank/DDBJ databases">
        <authorList>
            <person name="Du Z."/>
            <person name="Wang X."/>
        </authorList>
    </citation>
    <scope>NUCLEOTIDE SEQUENCE [LARGE SCALE GENOMIC DNA]</scope>
    <source>
        <strain evidence="4">WDS4C29</strain>
    </source>
</reference>
<evidence type="ECO:0000313" key="4">
    <source>
        <dbReference type="Proteomes" id="UP000245293"/>
    </source>
</evidence>
<sequence>MKTGSVDRGGYAITYEMAGDGPDVVFAHALGLDRQIWDDVAYHLPDHRTIRIDMRGHGRSGVPDGPYSMGGLIADTEAVCDALDVRDAVFVGLSVGGMIGQGLAVKRLDMLRGLVLSNTAAKFGQPGPWQERAALVRKQGMKAVADMTLEKWFGPKDRDGAAATWARERLLQCDPEGYAGCCEAIAGTDFYSPTSGLRLPTLGIAGDRDGSTPPDLVRETVELIPGAEFKLMRGSGHLPCLDAPSDYARLLYGFFRTIGHV</sequence>
<keyword evidence="4" id="KW-1185">Reference proteome</keyword>
<dbReference type="RefSeq" id="WP_109387070.1">
    <property type="nucleotide sequence ID" value="NZ_QETF01000003.1"/>
</dbReference>
<dbReference type="EMBL" id="QETF01000003">
    <property type="protein sequence ID" value="PWG17999.1"/>
    <property type="molecule type" value="Genomic_DNA"/>
</dbReference>
<dbReference type="InterPro" id="IPR000073">
    <property type="entry name" value="AB_hydrolase_1"/>
</dbReference>
<dbReference type="InterPro" id="IPR029058">
    <property type="entry name" value="AB_hydrolase_fold"/>
</dbReference>